<feature type="transmembrane region" description="Helical" evidence="1">
    <location>
        <begin position="16"/>
        <end position="38"/>
    </location>
</feature>
<sequence>MTRTLRQPISLRASSAIFLAFWCLLAAFPIFWITVMSFKEPVEAFSSNPLQVIFGPLTRARGKGLSLLDMAAGLALIVVVTRLALRWLPGMVRSYTPWNQPWLSWLVC</sequence>
<dbReference type="AlphaFoldDB" id="A0A382PZL1"/>
<dbReference type="EMBL" id="UINC01110524">
    <property type="protein sequence ID" value="SVC78088.1"/>
    <property type="molecule type" value="Genomic_DNA"/>
</dbReference>
<feature type="non-terminal residue" evidence="2">
    <location>
        <position position="108"/>
    </location>
</feature>
<keyword evidence="1" id="KW-1133">Transmembrane helix</keyword>
<keyword evidence="1" id="KW-0812">Transmembrane</keyword>
<accession>A0A382PZL1</accession>
<gene>
    <name evidence="2" type="ORF">METZ01_LOCUS330942</name>
</gene>
<reference evidence="2" key="1">
    <citation type="submission" date="2018-05" db="EMBL/GenBank/DDBJ databases">
        <authorList>
            <person name="Lanie J.A."/>
            <person name="Ng W.-L."/>
            <person name="Kazmierczak K.M."/>
            <person name="Andrzejewski T.M."/>
            <person name="Davidsen T.M."/>
            <person name="Wayne K.J."/>
            <person name="Tettelin H."/>
            <person name="Glass J.I."/>
            <person name="Rusch D."/>
            <person name="Podicherti R."/>
            <person name="Tsui H.-C.T."/>
            <person name="Winkler M.E."/>
        </authorList>
    </citation>
    <scope>NUCLEOTIDE SEQUENCE</scope>
</reference>
<feature type="transmembrane region" description="Helical" evidence="1">
    <location>
        <begin position="65"/>
        <end position="85"/>
    </location>
</feature>
<name>A0A382PZL1_9ZZZZ</name>
<organism evidence="2">
    <name type="scientific">marine metagenome</name>
    <dbReference type="NCBI Taxonomy" id="408172"/>
    <lineage>
        <taxon>unclassified sequences</taxon>
        <taxon>metagenomes</taxon>
        <taxon>ecological metagenomes</taxon>
    </lineage>
</organism>
<keyword evidence="1" id="KW-0472">Membrane</keyword>
<protein>
    <recommendedName>
        <fullName evidence="3">ABC transmembrane type-1 domain-containing protein</fullName>
    </recommendedName>
</protein>
<proteinExistence type="predicted"/>
<evidence type="ECO:0000256" key="1">
    <source>
        <dbReference type="SAM" id="Phobius"/>
    </source>
</evidence>
<evidence type="ECO:0000313" key="2">
    <source>
        <dbReference type="EMBL" id="SVC78088.1"/>
    </source>
</evidence>
<evidence type="ECO:0008006" key="3">
    <source>
        <dbReference type="Google" id="ProtNLM"/>
    </source>
</evidence>